<dbReference type="SUPFAM" id="SSF56112">
    <property type="entry name" value="Protein kinase-like (PK-like)"/>
    <property type="match status" value="1"/>
</dbReference>
<dbReference type="Gene3D" id="3.90.1200.10">
    <property type="match status" value="1"/>
</dbReference>
<organism evidence="2">
    <name type="scientific">Synechocystis sp. PCC 9413</name>
    <dbReference type="NCBI Taxonomy" id="77760"/>
    <lineage>
        <taxon>Bacteria</taxon>
        <taxon>Bacillati</taxon>
        <taxon>Cyanobacteriota</taxon>
        <taxon>Cyanophyceae</taxon>
        <taxon>Synechococcales</taxon>
        <taxon>Merismopediaceae</taxon>
        <taxon>Synechocystis</taxon>
    </lineage>
</organism>
<dbReference type="InterPro" id="IPR011009">
    <property type="entry name" value="Kinase-like_dom_sf"/>
</dbReference>
<reference evidence="2" key="1">
    <citation type="journal article" date="2018" name="Science">
        <title>Natural noncanonical protein splicing yields products with diverse ?-amino acid residues.</title>
        <authorList>
            <person name="Morinaka B.I."/>
            <person name="Lakis E."/>
            <person name="Verest M."/>
            <person name="Helf M.J."/>
            <person name="Scalvenzi T."/>
            <person name="Vagstad A.L."/>
            <person name="Sims J."/>
            <person name="Sunagawa S."/>
            <person name="Gugger M."/>
            <person name="Piel J."/>
        </authorList>
    </citation>
    <scope>NUCLEOTIDE SEQUENCE</scope>
    <source>
        <strain evidence="2">PCC 9413</strain>
    </source>
</reference>
<dbReference type="Pfam" id="PF01636">
    <property type="entry name" value="APH"/>
    <property type="match status" value="1"/>
</dbReference>
<dbReference type="EMBL" id="MG373770">
    <property type="protein sequence ID" value="AVH79536.1"/>
    <property type="molecule type" value="Genomic_DNA"/>
</dbReference>
<dbReference type="AlphaFoldDB" id="A0A2P0ZGG1"/>
<dbReference type="InterPro" id="IPR002575">
    <property type="entry name" value="Aminoglycoside_PTrfase"/>
</dbReference>
<proteinExistence type="predicted"/>
<sequence>MSLILNSQNVFDRLVERGLCVWSDRASAKVEIKPAKNFNLLITLEGDRKLLVKQERYDRQGKTAGEFVREWQVQELLNNFREFASLRYLFPEVLDFDRDNSILTCNYLDNYLDLGEFYNRERIYPVDIAAEIGKAIAKIHSFTLNKIEYRDLLDSNREKQNVTLHLGAIDRLTPEIFGIYPADGLKFLSLYQRYDSLGKAIASLSSSYQPCCLTHNDLKLNNLLLANDWQSKISDGINILRFIDWERNNWGDPAFDVGSLVSSYIQIWLSSLVVSKDISLEESLRMATTPLELLQPSLSALIIAYFQQFPQLLQHQPNFLTKVVQFSGLVLIQQIQAILQYQKVFNNTGICMLQVAKSFLCRPEASISTIFGKSASELTSLAPKEPVLS</sequence>
<name>A0A2P0ZGG1_9SYNC</name>
<accession>A0A2P0ZGG1</accession>
<evidence type="ECO:0000313" key="2">
    <source>
        <dbReference type="EMBL" id="AVH79536.1"/>
    </source>
</evidence>
<evidence type="ECO:0000259" key="1">
    <source>
        <dbReference type="Pfam" id="PF01636"/>
    </source>
</evidence>
<feature type="domain" description="Aminoglycoside phosphotransferase" evidence="1">
    <location>
        <begin position="48"/>
        <end position="267"/>
    </location>
</feature>
<protein>
    <submittedName>
        <fullName evidence="2">Phosphotranslferase enzyme family</fullName>
    </submittedName>
</protein>